<dbReference type="Gene3D" id="4.10.240.10">
    <property type="entry name" value="Zn(2)-C6 fungal-type DNA-binding domain"/>
    <property type="match status" value="1"/>
</dbReference>
<dbReference type="PANTHER" id="PTHR47338:SF5">
    <property type="entry name" value="ZN(II)2CYS6 TRANSCRIPTION FACTOR (EUROFUNG)"/>
    <property type="match status" value="1"/>
</dbReference>
<dbReference type="InterPro" id="IPR007219">
    <property type="entry name" value="XnlR_reg_dom"/>
</dbReference>
<dbReference type="EMBL" id="ML996565">
    <property type="protein sequence ID" value="KAF2763238.1"/>
    <property type="molecule type" value="Genomic_DNA"/>
</dbReference>
<keyword evidence="4" id="KW-0804">Transcription</keyword>
<evidence type="ECO:0000256" key="2">
    <source>
        <dbReference type="ARBA" id="ARBA00022723"/>
    </source>
</evidence>
<evidence type="ECO:0000259" key="7">
    <source>
        <dbReference type="PROSITE" id="PS50048"/>
    </source>
</evidence>
<dbReference type="SUPFAM" id="SSF57701">
    <property type="entry name" value="Zn2/Cys6 DNA-binding domain"/>
    <property type="match status" value="1"/>
</dbReference>
<proteinExistence type="predicted"/>
<evidence type="ECO:0000256" key="3">
    <source>
        <dbReference type="ARBA" id="ARBA00023015"/>
    </source>
</evidence>
<keyword evidence="3" id="KW-0805">Transcription regulation</keyword>
<dbReference type="CDD" id="cd00067">
    <property type="entry name" value="GAL4"/>
    <property type="match status" value="1"/>
</dbReference>
<dbReference type="GO" id="GO:0003677">
    <property type="term" value="F:DNA binding"/>
    <property type="evidence" value="ECO:0007669"/>
    <property type="project" value="InterPro"/>
</dbReference>
<dbReference type="SMART" id="SM00066">
    <property type="entry name" value="GAL4"/>
    <property type="match status" value="1"/>
</dbReference>
<evidence type="ECO:0000256" key="1">
    <source>
        <dbReference type="ARBA" id="ARBA00004123"/>
    </source>
</evidence>
<dbReference type="GeneID" id="54484182"/>
<keyword evidence="9" id="KW-1185">Reference proteome</keyword>
<reference evidence="8" key="1">
    <citation type="journal article" date="2020" name="Stud. Mycol.">
        <title>101 Dothideomycetes genomes: a test case for predicting lifestyles and emergence of pathogens.</title>
        <authorList>
            <person name="Haridas S."/>
            <person name="Albert R."/>
            <person name="Binder M."/>
            <person name="Bloem J."/>
            <person name="Labutti K."/>
            <person name="Salamov A."/>
            <person name="Andreopoulos B."/>
            <person name="Baker S."/>
            <person name="Barry K."/>
            <person name="Bills G."/>
            <person name="Bluhm B."/>
            <person name="Cannon C."/>
            <person name="Castanera R."/>
            <person name="Culley D."/>
            <person name="Daum C."/>
            <person name="Ezra D."/>
            <person name="Gonzalez J."/>
            <person name="Henrissat B."/>
            <person name="Kuo A."/>
            <person name="Liang C."/>
            <person name="Lipzen A."/>
            <person name="Lutzoni F."/>
            <person name="Magnuson J."/>
            <person name="Mondo S."/>
            <person name="Nolan M."/>
            <person name="Ohm R."/>
            <person name="Pangilinan J."/>
            <person name="Park H.-J."/>
            <person name="Ramirez L."/>
            <person name="Alfaro M."/>
            <person name="Sun H."/>
            <person name="Tritt A."/>
            <person name="Yoshinaga Y."/>
            <person name="Zwiers L.-H."/>
            <person name="Turgeon B."/>
            <person name="Goodwin S."/>
            <person name="Spatafora J."/>
            <person name="Crous P."/>
            <person name="Grigoriev I."/>
        </authorList>
    </citation>
    <scope>NUCLEOTIDE SEQUENCE</scope>
    <source>
        <strain evidence="8">CBS 121739</strain>
    </source>
</reference>
<dbReference type="PROSITE" id="PS50048">
    <property type="entry name" value="ZN2_CY6_FUNGAL_2"/>
    <property type="match status" value="1"/>
</dbReference>
<keyword evidence="2" id="KW-0479">Metal-binding</keyword>
<dbReference type="PROSITE" id="PS00463">
    <property type="entry name" value="ZN2_CY6_FUNGAL_1"/>
    <property type="match status" value="1"/>
</dbReference>
<protein>
    <recommendedName>
        <fullName evidence="7">Zn(2)-C6 fungal-type domain-containing protein</fullName>
    </recommendedName>
</protein>
<dbReference type="GO" id="GO:0005634">
    <property type="term" value="C:nucleus"/>
    <property type="evidence" value="ECO:0007669"/>
    <property type="project" value="UniProtKB-SubCell"/>
</dbReference>
<name>A0A6A6WM63_9PEZI</name>
<feature type="region of interest" description="Disordered" evidence="6">
    <location>
        <begin position="52"/>
        <end position="102"/>
    </location>
</feature>
<dbReference type="Pfam" id="PF00172">
    <property type="entry name" value="Zn_clus"/>
    <property type="match status" value="1"/>
</dbReference>
<dbReference type="RefSeq" id="XP_033605689.1">
    <property type="nucleotide sequence ID" value="XM_033743128.1"/>
</dbReference>
<accession>A0A6A6WM63</accession>
<evidence type="ECO:0000256" key="5">
    <source>
        <dbReference type="ARBA" id="ARBA00023242"/>
    </source>
</evidence>
<dbReference type="CDD" id="cd12148">
    <property type="entry name" value="fungal_TF_MHR"/>
    <property type="match status" value="1"/>
</dbReference>
<dbReference type="GO" id="GO:0008270">
    <property type="term" value="F:zinc ion binding"/>
    <property type="evidence" value="ECO:0007669"/>
    <property type="project" value="InterPro"/>
</dbReference>
<dbReference type="OrthoDB" id="3945485at2759"/>
<dbReference type="GO" id="GO:0006351">
    <property type="term" value="P:DNA-templated transcription"/>
    <property type="evidence" value="ECO:0007669"/>
    <property type="project" value="InterPro"/>
</dbReference>
<dbReference type="Proteomes" id="UP000799437">
    <property type="component" value="Unassembled WGS sequence"/>
</dbReference>
<feature type="compositionally biased region" description="Basic and acidic residues" evidence="6">
    <location>
        <begin position="74"/>
        <end position="102"/>
    </location>
</feature>
<dbReference type="GO" id="GO:0000981">
    <property type="term" value="F:DNA-binding transcription factor activity, RNA polymerase II-specific"/>
    <property type="evidence" value="ECO:0007669"/>
    <property type="project" value="InterPro"/>
</dbReference>
<evidence type="ECO:0000313" key="9">
    <source>
        <dbReference type="Proteomes" id="UP000799437"/>
    </source>
</evidence>
<feature type="domain" description="Zn(2)-C6 fungal-type" evidence="7">
    <location>
        <begin position="15"/>
        <end position="46"/>
    </location>
</feature>
<evidence type="ECO:0000313" key="8">
    <source>
        <dbReference type="EMBL" id="KAF2763238.1"/>
    </source>
</evidence>
<dbReference type="InterPro" id="IPR050815">
    <property type="entry name" value="TF_fung"/>
</dbReference>
<evidence type="ECO:0000256" key="6">
    <source>
        <dbReference type="SAM" id="MobiDB-lite"/>
    </source>
</evidence>
<comment type="subcellular location">
    <subcellularLocation>
        <location evidence="1">Nucleus</location>
    </subcellularLocation>
</comment>
<gene>
    <name evidence="8" type="ORF">EJ05DRAFT_472152</name>
</gene>
<dbReference type="PANTHER" id="PTHR47338">
    <property type="entry name" value="ZN(II)2CYS6 TRANSCRIPTION FACTOR (EUROFUNG)-RELATED"/>
    <property type="match status" value="1"/>
</dbReference>
<evidence type="ECO:0000256" key="4">
    <source>
        <dbReference type="ARBA" id="ARBA00023163"/>
    </source>
</evidence>
<dbReference type="InterPro" id="IPR036864">
    <property type="entry name" value="Zn2-C6_fun-type_DNA-bd_sf"/>
</dbReference>
<dbReference type="AlphaFoldDB" id="A0A6A6WM63"/>
<organism evidence="8 9">
    <name type="scientific">Pseudovirgaria hyperparasitica</name>
    <dbReference type="NCBI Taxonomy" id="470096"/>
    <lineage>
        <taxon>Eukaryota</taxon>
        <taxon>Fungi</taxon>
        <taxon>Dikarya</taxon>
        <taxon>Ascomycota</taxon>
        <taxon>Pezizomycotina</taxon>
        <taxon>Dothideomycetes</taxon>
        <taxon>Dothideomycetes incertae sedis</taxon>
        <taxon>Acrospermales</taxon>
        <taxon>Acrospermaceae</taxon>
        <taxon>Pseudovirgaria</taxon>
    </lineage>
</organism>
<keyword evidence="5" id="KW-0539">Nucleus</keyword>
<dbReference type="Pfam" id="PF04082">
    <property type="entry name" value="Fungal_trans"/>
    <property type="match status" value="1"/>
</dbReference>
<dbReference type="InterPro" id="IPR001138">
    <property type="entry name" value="Zn2Cys6_DnaBD"/>
</dbReference>
<sequence>MFANSSAGGDNLRKSCHFCRRRKIKCSGQSKGICTACKERGIDCIYDLESAKGRPRGSSSNKHASKGSISGRSSHSEERGSAPPRSSEDSSEGHRLPPEFYRRETGNFVTSGTIGEALEFLYLGAFTDVPGIERNAFQASLNNFVRKLEPSPEGFIHSLGFRTDHPPAAISYDDLFAFMSQELVGLLSSRFGHLGTCLNEDPRAGFYVNGVARDRSQRMFGNNITFDTNPITEIDDQVRMQLIEVWFSVHPLSMLLSKTLFLQTCKNNEYDEALLAVILADAQHFHNAGQYTDLEGRLFKHADNCVRSRSVDTCDIPTSQALMLLGWHEMCTRNTKRASCLIGYSGQISSKIQAQMSDGTRVAGSRVNGIDVDAVETELVRNLHWLSFSTTLWAYMEMGEPFATVLQRGLPPDFPSVDETQSAVIKLDIASDIVSTFQAQARMIRGLWPLAQIVSTSAHIYALYPHESEAPSQGNTSWQHRPVNQLRRLLNFNEDFNALCQKIKKVLMDAIQTLNTEIRNWTSKAFVTIAYYVLIIHLNFPNHIDAADTSVPTTYLIRDFLASSTDLLRILAQVTGSQKPSCRLTSSHTATSTLNIVDIIPLGLDVCGRGLIHLHDRALAGPKSDHEAVSSAATQLQGLATELHSVAKDDLILTTTRVRPAKRTLKTAKNQFAAFTSLSDMRKPNTHPLTGVEMVDSVNTSPTPDFIAENPANPHTTATTNPSIPNITYSSIDPSFAHSSPGSGSLTHAVPVPTTDLDPMSMDMDMSMGTWASPESLFITSFPPNPYANGEGWNHNHHHHAATHLDAPMPFSSDHANGRKPSHTSGGGPLPPPLSPTSFNEMFFSGVGAVEHTPVMPMNTRFW</sequence>
<feature type="region of interest" description="Disordered" evidence="6">
    <location>
        <begin position="805"/>
        <end position="836"/>
    </location>
</feature>